<dbReference type="SMART" id="SM00934">
    <property type="entry name" value="OMPdecase"/>
    <property type="match status" value="1"/>
</dbReference>
<dbReference type="SUPFAM" id="SSF51366">
    <property type="entry name" value="Ribulose-phoshate binding barrel"/>
    <property type="match status" value="1"/>
</dbReference>
<dbReference type="InterPro" id="IPR018089">
    <property type="entry name" value="OMPdecase_AS"/>
</dbReference>
<evidence type="ECO:0000256" key="7">
    <source>
        <dbReference type="HAMAP-Rule" id="MF_01215"/>
    </source>
</evidence>
<feature type="active site" description="Proton donor" evidence="7">
    <location>
        <position position="117"/>
    </location>
</feature>
<dbReference type="EMBL" id="PPCN01000002">
    <property type="protein sequence ID" value="POF32691.1"/>
    <property type="molecule type" value="Genomic_DNA"/>
</dbReference>
<evidence type="ECO:0000256" key="4">
    <source>
        <dbReference type="ARBA" id="ARBA00022975"/>
    </source>
</evidence>
<keyword evidence="10" id="KW-1185">Reference proteome</keyword>
<dbReference type="PROSITE" id="PS00156">
    <property type="entry name" value="OMPDECASE"/>
    <property type="match status" value="1"/>
</dbReference>
<feature type="domain" description="Orotidine 5'-phosphate decarboxylase" evidence="8">
    <location>
        <begin position="30"/>
        <end position="296"/>
    </location>
</feature>
<dbReference type="NCBIfam" id="TIGR02127">
    <property type="entry name" value="pyrF_sub2"/>
    <property type="match status" value="1"/>
</dbReference>
<dbReference type="InterPro" id="IPR011060">
    <property type="entry name" value="RibuloseP-bd_barrel"/>
</dbReference>
<dbReference type="InterPro" id="IPR013785">
    <property type="entry name" value="Aldolase_TIM"/>
</dbReference>
<proteinExistence type="inferred from homology"/>
<evidence type="ECO:0000256" key="3">
    <source>
        <dbReference type="ARBA" id="ARBA00022793"/>
    </source>
</evidence>
<dbReference type="InterPro" id="IPR001754">
    <property type="entry name" value="OMPdeCOase_dom"/>
</dbReference>
<dbReference type="Pfam" id="PF00215">
    <property type="entry name" value="OMPdecase"/>
    <property type="match status" value="1"/>
</dbReference>
<evidence type="ECO:0000256" key="1">
    <source>
        <dbReference type="ARBA" id="ARBA00004861"/>
    </source>
</evidence>
<dbReference type="PANTHER" id="PTHR43375">
    <property type="entry name" value="OROTIDINE 5'-PHOSPHATE DECARBOXYLASE"/>
    <property type="match status" value="1"/>
</dbReference>
<dbReference type="EC" id="4.1.1.23" evidence="7"/>
<dbReference type="PANTHER" id="PTHR43375:SF1">
    <property type="entry name" value="OROTIDINE 5'-PHOSPHATE DECARBOXYLASE"/>
    <property type="match status" value="1"/>
</dbReference>
<dbReference type="UniPathway" id="UPA00070">
    <property type="reaction ID" value="UER00120"/>
</dbReference>
<evidence type="ECO:0000256" key="6">
    <source>
        <dbReference type="ARBA" id="ARBA00049157"/>
    </source>
</evidence>
<comment type="similarity">
    <text evidence="2 7">Belongs to the OMP decarboxylase family. Type 2 subfamily.</text>
</comment>
<sequence>MSKAPNTKSFETESHFGDAVIECARSLGHCFCLGLDPHLSMIPEAFRAGDMHPGNPATVSATEKFLLEVIDRTSHRVVAYKPQSAMYEAMGSAGINLLERLVAYIHERGGLVLLDAKRGDIAATAEAYARAYLAPDSPNPVDALTVNPYMGLDTIEPYLDLSRKHGKGVYVVLRTSNPGAGAFQDLRSEGGTVYEVIAENLRPLTEDLCGAQTGWSSLGVVVGATAPAESAKIREILPKALYLLPGYGYQKGDITRITSALVPGPSKLEGGLISSSRATLFPQGEHDSPYQKWTAAFTDQLERHIKAVEDIL</sequence>
<organism evidence="9 10">
    <name type="scientific">Roseibium marinum</name>
    <dbReference type="NCBI Taxonomy" id="281252"/>
    <lineage>
        <taxon>Bacteria</taxon>
        <taxon>Pseudomonadati</taxon>
        <taxon>Pseudomonadota</taxon>
        <taxon>Alphaproteobacteria</taxon>
        <taxon>Hyphomicrobiales</taxon>
        <taxon>Stappiaceae</taxon>
        <taxon>Roseibium</taxon>
    </lineage>
</organism>
<evidence type="ECO:0000256" key="5">
    <source>
        <dbReference type="ARBA" id="ARBA00023239"/>
    </source>
</evidence>
<dbReference type="HAMAP" id="MF_01215">
    <property type="entry name" value="OMPdecase_type2"/>
    <property type="match status" value="1"/>
</dbReference>
<dbReference type="AlphaFoldDB" id="A0A2S3UY91"/>
<dbReference type="GO" id="GO:0004590">
    <property type="term" value="F:orotidine-5'-phosphate decarboxylase activity"/>
    <property type="evidence" value="ECO:0007669"/>
    <property type="project" value="UniProtKB-UniRule"/>
</dbReference>
<evidence type="ECO:0000313" key="10">
    <source>
        <dbReference type="Proteomes" id="UP000236959"/>
    </source>
</evidence>
<accession>A0A2S3UY91</accession>
<evidence type="ECO:0000313" key="9">
    <source>
        <dbReference type="EMBL" id="POF32691.1"/>
    </source>
</evidence>
<dbReference type="Gene3D" id="3.20.20.70">
    <property type="entry name" value="Aldolase class I"/>
    <property type="match status" value="1"/>
</dbReference>
<dbReference type="Proteomes" id="UP000236959">
    <property type="component" value="Unassembled WGS sequence"/>
</dbReference>
<dbReference type="RefSeq" id="WP_103221693.1">
    <property type="nucleotide sequence ID" value="NZ_PPCN01000002.1"/>
</dbReference>
<dbReference type="OrthoDB" id="9808470at2"/>
<keyword evidence="3 7" id="KW-0210">Decarboxylase</keyword>
<dbReference type="GO" id="GO:0006207">
    <property type="term" value="P:'de novo' pyrimidine nucleobase biosynthetic process"/>
    <property type="evidence" value="ECO:0007669"/>
    <property type="project" value="InterPro"/>
</dbReference>
<name>A0A2S3UY91_9HYPH</name>
<keyword evidence="4 7" id="KW-0665">Pyrimidine biosynthesis</keyword>
<comment type="pathway">
    <text evidence="1 7">Pyrimidine metabolism; UMP biosynthesis via de novo pathway; UMP from orotate: step 2/2.</text>
</comment>
<gene>
    <name evidence="7" type="primary">pyrF</name>
    <name evidence="9" type="ORF">CLV41_10294</name>
</gene>
<dbReference type="GO" id="GO:0044205">
    <property type="term" value="P:'de novo' UMP biosynthetic process"/>
    <property type="evidence" value="ECO:0007669"/>
    <property type="project" value="UniProtKB-UniRule"/>
</dbReference>
<protein>
    <recommendedName>
        <fullName evidence="7">Orotidine 5'-phosphate decarboxylase</fullName>
        <ecNumber evidence="7">4.1.1.23</ecNumber>
    </recommendedName>
    <alternativeName>
        <fullName evidence="7">OMP decarboxylase</fullName>
        <shortName evidence="7">OMPDCase</shortName>
        <shortName evidence="7">OMPdecase</shortName>
    </alternativeName>
</protein>
<comment type="catalytic activity">
    <reaction evidence="6 7">
        <text>orotidine 5'-phosphate + H(+) = UMP + CO2</text>
        <dbReference type="Rhea" id="RHEA:11596"/>
        <dbReference type="ChEBI" id="CHEBI:15378"/>
        <dbReference type="ChEBI" id="CHEBI:16526"/>
        <dbReference type="ChEBI" id="CHEBI:57538"/>
        <dbReference type="ChEBI" id="CHEBI:57865"/>
        <dbReference type="EC" id="4.1.1.23"/>
    </reaction>
</comment>
<dbReference type="InterPro" id="IPR011995">
    <property type="entry name" value="OMPdecase_type-2"/>
</dbReference>
<evidence type="ECO:0000259" key="8">
    <source>
        <dbReference type="SMART" id="SM00934"/>
    </source>
</evidence>
<evidence type="ECO:0000256" key="2">
    <source>
        <dbReference type="ARBA" id="ARBA00008847"/>
    </source>
</evidence>
<keyword evidence="5 7" id="KW-0456">Lyase</keyword>
<dbReference type="CDD" id="cd04725">
    <property type="entry name" value="OMP_decarboxylase_like"/>
    <property type="match status" value="1"/>
</dbReference>
<reference evidence="9 10" key="1">
    <citation type="submission" date="2018-01" db="EMBL/GenBank/DDBJ databases">
        <title>Genomic Encyclopedia of Archaeal and Bacterial Type Strains, Phase II (KMG-II): from individual species to whole genera.</title>
        <authorList>
            <person name="Goeker M."/>
        </authorList>
    </citation>
    <scope>NUCLEOTIDE SEQUENCE [LARGE SCALE GENOMIC DNA]</scope>
    <source>
        <strain evidence="9 10">DSM 17023</strain>
    </source>
</reference>
<comment type="caution">
    <text evidence="9">The sequence shown here is derived from an EMBL/GenBank/DDBJ whole genome shotgun (WGS) entry which is preliminary data.</text>
</comment>